<keyword evidence="4 7" id="KW-0808">Transferase</keyword>
<feature type="active site" evidence="8">
    <location>
        <position position="371"/>
    </location>
</feature>
<dbReference type="PANTHER" id="PTHR42871:SF1">
    <property type="entry name" value="CITRATE SYNTHASE"/>
    <property type="match status" value="1"/>
</dbReference>
<evidence type="ECO:0000256" key="1">
    <source>
        <dbReference type="ARBA" id="ARBA00004751"/>
    </source>
</evidence>
<dbReference type="PRINTS" id="PR00143">
    <property type="entry name" value="CITRTSNTHASE"/>
</dbReference>
<evidence type="ECO:0000256" key="4">
    <source>
        <dbReference type="ARBA" id="ARBA00022679"/>
    </source>
</evidence>
<dbReference type="NCBIfam" id="NF004126">
    <property type="entry name" value="PRK05614.1"/>
    <property type="match status" value="1"/>
</dbReference>
<dbReference type="FunFam" id="1.10.230.10:FF:000002">
    <property type="entry name" value="Citrate synthase"/>
    <property type="match status" value="1"/>
</dbReference>
<comment type="pathway">
    <text evidence="1 9">Carbohydrate metabolism; tricarboxylic acid cycle; isocitrate from oxaloacetate: step 1/2.</text>
</comment>
<dbReference type="Pfam" id="PF00285">
    <property type="entry name" value="Citrate_synt"/>
    <property type="match status" value="1"/>
</dbReference>
<dbReference type="Gene3D" id="1.10.580.10">
    <property type="entry name" value="Citrate Synthase, domain 1"/>
    <property type="match status" value="1"/>
</dbReference>
<proteinExistence type="inferred from homology"/>
<evidence type="ECO:0000313" key="12">
    <source>
        <dbReference type="Proteomes" id="UP000313849"/>
    </source>
</evidence>
<evidence type="ECO:0000256" key="10">
    <source>
        <dbReference type="RuleBase" id="RU003406"/>
    </source>
</evidence>
<keyword evidence="12" id="KW-1185">Reference proteome</keyword>
<dbReference type="InterPro" id="IPR002020">
    <property type="entry name" value="Citrate_synthase"/>
</dbReference>
<dbReference type="CDD" id="cd06114">
    <property type="entry name" value="EcCS_like"/>
    <property type="match status" value="1"/>
</dbReference>
<dbReference type="Gene3D" id="1.10.230.10">
    <property type="entry name" value="Cytochrome P450-Terp, domain 2"/>
    <property type="match status" value="1"/>
</dbReference>
<accession>A0A5C5B9K0</accession>
<protein>
    <recommendedName>
        <fullName evidence="6 7">Citrate synthase</fullName>
    </recommendedName>
</protein>
<evidence type="ECO:0000256" key="8">
    <source>
        <dbReference type="PIRSR" id="PIRSR001369-1"/>
    </source>
</evidence>
<dbReference type="GO" id="GO:0006099">
    <property type="term" value="P:tricarboxylic acid cycle"/>
    <property type="evidence" value="ECO:0007669"/>
    <property type="project" value="UniProtKB-UniRule"/>
</dbReference>
<dbReference type="InterPro" id="IPR019810">
    <property type="entry name" value="Citrate_synthase_AS"/>
</dbReference>
<evidence type="ECO:0000256" key="7">
    <source>
        <dbReference type="PIRNR" id="PIRNR001369"/>
    </source>
</evidence>
<dbReference type="SUPFAM" id="SSF48256">
    <property type="entry name" value="Citrate synthase"/>
    <property type="match status" value="1"/>
</dbReference>
<dbReference type="InterPro" id="IPR010953">
    <property type="entry name" value="Citrate_synthase_typ-I"/>
</dbReference>
<organism evidence="11 12">
    <name type="scientific">Miniimonas arenae</name>
    <dbReference type="NCBI Taxonomy" id="676201"/>
    <lineage>
        <taxon>Bacteria</taxon>
        <taxon>Bacillati</taxon>
        <taxon>Actinomycetota</taxon>
        <taxon>Actinomycetes</taxon>
        <taxon>Micrococcales</taxon>
        <taxon>Beutenbergiaceae</taxon>
        <taxon>Miniimonas</taxon>
    </lineage>
</organism>
<dbReference type="AlphaFoldDB" id="A0A5C5B9K0"/>
<feature type="active site" evidence="8">
    <location>
        <position position="314"/>
    </location>
</feature>
<dbReference type="Proteomes" id="UP000313849">
    <property type="component" value="Unassembled WGS sequence"/>
</dbReference>
<dbReference type="OrthoDB" id="9800864at2"/>
<sequence>MTVTSEASPRTGATLRVNESEIQFDRVPAVEGSDGLAISSLLAQTGVVTYDPGFMNTAACQSAITYIDGDVGILRYRGYPIEQLAEKSNYLEVSYLLGRGELPTRSALNAFETRVLRHTHLHEDFRRLISSFPRNAHPMAIIASAVSALPGFYPEVFDVKNEEVEELATVLMLGKLPTIVAYVLRHARGQRMPDAEPENGYVADFLRMALHEVRGPEFGPEVVAAMDKLLVLHADHEQNCSASVVRNVGSAHANLFLSVAAGINALSGPLHGGANEAVLSMLEDVRDNHGGDVATFVNQVKDRKSGARLMGFGHRVYKNYDPRAAIVKQAADSVLEALGKRDELLDIAMELEEVALHDDYFVSRKLYPNVDFYTGLIYRAMGFPTSMFTPLFALGRMPGWIAQWREMMNDPSTKIARPRQVYTGPGERDYVDVADR</sequence>
<evidence type="ECO:0000313" key="11">
    <source>
        <dbReference type="EMBL" id="TNU73520.1"/>
    </source>
</evidence>
<dbReference type="PROSITE" id="PS00480">
    <property type="entry name" value="CITRATE_SYNTHASE"/>
    <property type="match status" value="1"/>
</dbReference>
<evidence type="ECO:0000256" key="3">
    <source>
        <dbReference type="ARBA" id="ARBA00022532"/>
    </source>
</evidence>
<dbReference type="InterPro" id="IPR024176">
    <property type="entry name" value="Citrate_synthase_bac-typ"/>
</dbReference>
<dbReference type="UniPathway" id="UPA00223">
    <property type="reaction ID" value="UER00717"/>
</dbReference>
<comment type="similarity">
    <text evidence="2 7 10">Belongs to the citrate synthase family.</text>
</comment>
<evidence type="ECO:0000256" key="2">
    <source>
        <dbReference type="ARBA" id="ARBA00010566"/>
    </source>
</evidence>
<keyword evidence="11" id="KW-0012">Acyltransferase</keyword>
<dbReference type="InterPro" id="IPR016142">
    <property type="entry name" value="Citrate_synth-like_lrg_a-sub"/>
</dbReference>
<dbReference type="InterPro" id="IPR036969">
    <property type="entry name" value="Citrate_synthase_sf"/>
</dbReference>
<dbReference type="Gene3D" id="2.20.28.60">
    <property type="match status" value="1"/>
</dbReference>
<gene>
    <name evidence="11" type="ORF">FH969_10895</name>
</gene>
<dbReference type="RefSeq" id="WP_108717992.1">
    <property type="nucleotide sequence ID" value="NZ_DAMDJA010000183.1"/>
</dbReference>
<comment type="caution">
    <text evidence="11">The sequence shown here is derived from an EMBL/GenBank/DDBJ whole genome shotgun (WGS) entry which is preliminary data.</text>
</comment>
<name>A0A5C5B9K0_9MICO</name>
<dbReference type="GO" id="GO:0036440">
    <property type="term" value="F:citrate synthase activity"/>
    <property type="evidence" value="ECO:0007669"/>
    <property type="project" value="UniProtKB-EC"/>
</dbReference>
<evidence type="ECO:0000256" key="6">
    <source>
        <dbReference type="NCBIfam" id="TIGR01798"/>
    </source>
</evidence>
<comment type="catalytic activity">
    <reaction evidence="5 9">
        <text>oxaloacetate + acetyl-CoA + H2O = citrate + CoA + H(+)</text>
        <dbReference type="Rhea" id="RHEA:16845"/>
        <dbReference type="ChEBI" id="CHEBI:15377"/>
        <dbReference type="ChEBI" id="CHEBI:15378"/>
        <dbReference type="ChEBI" id="CHEBI:16452"/>
        <dbReference type="ChEBI" id="CHEBI:16947"/>
        <dbReference type="ChEBI" id="CHEBI:57287"/>
        <dbReference type="ChEBI" id="CHEBI:57288"/>
        <dbReference type="EC" id="2.3.3.16"/>
    </reaction>
</comment>
<dbReference type="NCBIfam" id="TIGR01798">
    <property type="entry name" value="cit_synth_I"/>
    <property type="match status" value="1"/>
</dbReference>
<reference evidence="11 12" key="1">
    <citation type="submission" date="2019-06" db="EMBL/GenBank/DDBJ databases">
        <title>Draft genome sequence of Miniimonas arenae KCTC 19750T isolated from sea sand.</title>
        <authorList>
            <person name="Park S.-J."/>
        </authorList>
    </citation>
    <scope>NUCLEOTIDE SEQUENCE [LARGE SCALE GENOMIC DNA]</scope>
    <source>
        <strain evidence="11 12">KCTC 19750</strain>
    </source>
</reference>
<evidence type="ECO:0000256" key="5">
    <source>
        <dbReference type="ARBA" id="ARBA00049288"/>
    </source>
</evidence>
<dbReference type="PIRSF" id="PIRSF001369">
    <property type="entry name" value="Citrate_synth"/>
    <property type="match status" value="1"/>
</dbReference>
<dbReference type="PANTHER" id="PTHR42871">
    <property type="entry name" value="CITRATE SYNTHASE"/>
    <property type="match status" value="1"/>
</dbReference>
<keyword evidence="3 9" id="KW-0816">Tricarboxylic acid cycle</keyword>
<dbReference type="GO" id="GO:0005737">
    <property type="term" value="C:cytoplasm"/>
    <property type="evidence" value="ECO:0007669"/>
    <property type="project" value="InterPro"/>
</dbReference>
<dbReference type="EMBL" id="VENP01000042">
    <property type="protein sequence ID" value="TNU73520.1"/>
    <property type="molecule type" value="Genomic_DNA"/>
</dbReference>
<dbReference type="InterPro" id="IPR016143">
    <property type="entry name" value="Citrate_synth-like_sm_a-sub"/>
</dbReference>
<evidence type="ECO:0000256" key="9">
    <source>
        <dbReference type="RuleBase" id="RU003370"/>
    </source>
</evidence>